<dbReference type="AlphaFoldDB" id="I1BL36"/>
<dbReference type="InterPro" id="IPR001584">
    <property type="entry name" value="Integrase_cat-core"/>
</dbReference>
<dbReference type="Gene3D" id="1.10.340.70">
    <property type="match status" value="1"/>
</dbReference>
<dbReference type="InterPro" id="IPR012337">
    <property type="entry name" value="RNaseH-like_sf"/>
</dbReference>
<dbReference type="Pfam" id="PF17921">
    <property type="entry name" value="Integrase_H2C2"/>
    <property type="match status" value="1"/>
</dbReference>
<dbReference type="Proteomes" id="UP000009138">
    <property type="component" value="Unassembled WGS sequence"/>
</dbReference>
<keyword evidence="3" id="KW-1185">Reference proteome</keyword>
<organism evidence="2 3">
    <name type="scientific">Rhizopus delemar (strain RA 99-880 / ATCC MYA-4621 / FGSC 9543 / NRRL 43880)</name>
    <name type="common">Mucormycosis agent</name>
    <name type="synonym">Rhizopus arrhizus var. delemar</name>
    <dbReference type="NCBI Taxonomy" id="246409"/>
    <lineage>
        <taxon>Eukaryota</taxon>
        <taxon>Fungi</taxon>
        <taxon>Fungi incertae sedis</taxon>
        <taxon>Mucoromycota</taxon>
        <taxon>Mucoromycotina</taxon>
        <taxon>Mucoromycetes</taxon>
        <taxon>Mucorales</taxon>
        <taxon>Mucorineae</taxon>
        <taxon>Rhizopodaceae</taxon>
        <taxon>Rhizopus</taxon>
    </lineage>
</organism>
<evidence type="ECO:0000313" key="2">
    <source>
        <dbReference type="EMBL" id="EIE76916.1"/>
    </source>
</evidence>
<dbReference type="InterPro" id="IPR050951">
    <property type="entry name" value="Retrovirus_Pol_polyprotein"/>
</dbReference>
<dbReference type="GO" id="GO:0005634">
    <property type="term" value="C:nucleus"/>
    <property type="evidence" value="ECO:0007669"/>
    <property type="project" value="UniProtKB-ARBA"/>
</dbReference>
<dbReference type="InterPro" id="IPR036397">
    <property type="entry name" value="RNaseH_sf"/>
</dbReference>
<dbReference type="GO" id="GO:0015074">
    <property type="term" value="P:DNA integration"/>
    <property type="evidence" value="ECO:0007669"/>
    <property type="project" value="InterPro"/>
</dbReference>
<dbReference type="eggNOG" id="KOG0017">
    <property type="taxonomic scope" value="Eukaryota"/>
</dbReference>
<dbReference type="InParanoid" id="I1BL36"/>
<feature type="domain" description="Integrase catalytic" evidence="1">
    <location>
        <begin position="123"/>
        <end position="237"/>
    </location>
</feature>
<sequence length="237" mass="27769">MSQSQAQESDANLSDIKQNLNSNLTYILTDNILYKCFSTKSSIRYNDLFLVVLKEHIQDICKLYHSSSFDGHFESKKTKAKIKQQHFWWSNMDQEIQHFYKPCDLCQFIKDSELHDYNLSSTSKDFPFLRVTLNLFGSLPIIIDQNKYTLVTIDCFSRYVEIYPITSITQEELVKVFYNRFLLRHSVSQGIITDDGTQFNSMFFTQLTGMLGSQNLFAPPYYPQSNGIRERFMSTLR</sequence>
<dbReference type="RefSeq" id="XP_067512312.1">
    <property type="nucleotide sequence ID" value="XM_067656211.1"/>
</dbReference>
<name>I1BL36_RHIO9</name>
<reference evidence="2 3" key="1">
    <citation type="journal article" date="2009" name="PLoS Genet.">
        <title>Genomic analysis of the basal lineage fungus Rhizopus oryzae reveals a whole-genome duplication.</title>
        <authorList>
            <person name="Ma L.-J."/>
            <person name="Ibrahim A.S."/>
            <person name="Skory C."/>
            <person name="Grabherr M.G."/>
            <person name="Burger G."/>
            <person name="Butler M."/>
            <person name="Elias M."/>
            <person name="Idnurm A."/>
            <person name="Lang B.F."/>
            <person name="Sone T."/>
            <person name="Abe A."/>
            <person name="Calvo S.E."/>
            <person name="Corrochano L.M."/>
            <person name="Engels R."/>
            <person name="Fu J."/>
            <person name="Hansberg W."/>
            <person name="Kim J.-M."/>
            <person name="Kodira C.D."/>
            <person name="Koehrsen M.J."/>
            <person name="Liu B."/>
            <person name="Miranda-Saavedra D."/>
            <person name="O'Leary S."/>
            <person name="Ortiz-Castellanos L."/>
            <person name="Poulter R."/>
            <person name="Rodriguez-Romero J."/>
            <person name="Ruiz-Herrera J."/>
            <person name="Shen Y.-Q."/>
            <person name="Zeng Q."/>
            <person name="Galagan J."/>
            <person name="Birren B.W."/>
            <person name="Cuomo C.A."/>
            <person name="Wickes B.L."/>
        </authorList>
    </citation>
    <scope>NUCLEOTIDE SEQUENCE [LARGE SCALE GENOMIC DNA]</scope>
    <source>
        <strain evidence="3">RA 99-880 / ATCC MYA-4621 / FGSC 9543 / NRRL 43880</strain>
    </source>
</reference>
<accession>I1BL36</accession>
<gene>
    <name evidence="2" type="ORF">RO3G_01620</name>
</gene>
<dbReference type="InterPro" id="IPR041588">
    <property type="entry name" value="Integrase_H2C2"/>
</dbReference>
<dbReference type="GeneID" id="93608592"/>
<dbReference type="PANTHER" id="PTHR37984">
    <property type="entry name" value="PROTEIN CBG26694"/>
    <property type="match status" value="1"/>
</dbReference>
<dbReference type="SUPFAM" id="SSF53098">
    <property type="entry name" value="Ribonuclease H-like"/>
    <property type="match status" value="1"/>
</dbReference>
<evidence type="ECO:0000313" key="3">
    <source>
        <dbReference type="Proteomes" id="UP000009138"/>
    </source>
</evidence>
<evidence type="ECO:0000259" key="1">
    <source>
        <dbReference type="PROSITE" id="PS50994"/>
    </source>
</evidence>
<dbReference type="OMA" id="NGANERW"/>
<dbReference type="VEuPathDB" id="FungiDB:RO3G_01620"/>
<dbReference type="Gene3D" id="3.30.420.10">
    <property type="entry name" value="Ribonuclease H-like superfamily/Ribonuclease H"/>
    <property type="match status" value="1"/>
</dbReference>
<proteinExistence type="predicted"/>
<protein>
    <recommendedName>
        <fullName evidence="1">Integrase catalytic domain-containing protein</fullName>
    </recommendedName>
</protein>
<dbReference type="PROSITE" id="PS50994">
    <property type="entry name" value="INTEGRASE"/>
    <property type="match status" value="1"/>
</dbReference>
<dbReference type="PANTHER" id="PTHR37984:SF5">
    <property type="entry name" value="PROTEIN NYNRIN-LIKE"/>
    <property type="match status" value="1"/>
</dbReference>
<dbReference type="GO" id="GO:0003676">
    <property type="term" value="F:nucleic acid binding"/>
    <property type="evidence" value="ECO:0007669"/>
    <property type="project" value="InterPro"/>
</dbReference>
<dbReference type="STRING" id="246409.I1BL36"/>
<dbReference type="EMBL" id="CH476732">
    <property type="protein sequence ID" value="EIE76916.1"/>
    <property type="molecule type" value="Genomic_DNA"/>
</dbReference>